<comment type="caution">
    <text evidence="2">The sequence shown here is derived from an EMBL/GenBank/DDBJ whole genome shotgun (WGS) entry which is preliminary data.</text>
</comment>
<reference evidence="2 3" key="1">
    <citation type="submission" date="2011-08" db="EMBL/GenBank/DDBJ databases">
        <title>The Genome Sequence of Clostridium citroniae WAL-17108.</title>
        <authorList>
            <consortium name="The Broad Institute Genome Sequencing Platform"/>
            <person name="Earl A."/>
            <person name="Ward D."/>
            <person name="Feldgarden M."/>
            <person name="Gevers D."/>
            <person name="Finegold S.M."/>
            <person name="Summanen P.H."/>
            <person name="Molitoris D.R."/>
            <person name="Vaisanen M.L."/>
            <person name="Daigneault M."/>
            <person name="Allen-Vercoe E."/>
            <person name="Young S.K."/>
            <person name="Zeng Q."/>
            <person name="Gargeya S."/>
            <person name="Fitzgerald M."/>
            <person name="Haas B."/>
            <person name="Abouelleil A."/>
            <person name="Alvarado L."/>
            <person name="Arachchi H.M."/>
            <person name="Berlin A."/>
            <person name="Brown A."/>
            <person name="Chapman S.B."/>
            <person name="Chen Z."/>
            <person name="Dunbar C."/>
            <person name="Freedman E."/>
            <person name="Gearin G."/>
            <person name="Gellesch M."/>
            <person name="Goldberg J."/>
            <person name="Griggs A."/>
            <person name="Gujja S."/>
            <person name="Heiman D."/>
            <person name="Howarth C."/>
            <person name="Larson L."/>
            <person name="Lui A."/>
            <person name="MacDonald P.J.P."/>
            <person name="Montmayeur A."/>
            <person name="Murphy C."/>
            <person name="Neiman D."/>
            <person name="Pearson M."/>
            <person name="Priest M."/>
            <person name="Roberts A."/>
            <person name="Saif S."/>
            <person name="Shea T."/>
            <person name="Shenoy N."/>
            <person name="Sisk P."/>
            <person name="Stolte C."/>
            <person name="Sykes S."/>
            <person name="Wortman J."/>
            <person name="Nusbaum C."/>
            <person name="Birren B."/>
        </authorList>
    </citation>
    <scope>NUCLEOTIDE SEQUENCE [LARGE SCALE GENOMIC DNA]</scope>
    <source>
        <strain evidence="2 3">WAL-17108</strain>
    </source>
</reference>
<evidence type="ECO:0000313" key="2">
    <source>
        <dbReference type="EMBL" id="EHE99056.1"/>
    </source>
</evidence>
<organism evidence="2 3">
    <name type="scientific">[Clostridium] citroniae WAL-17108</name>
    <dbReference type="NCBI Taxonomy" id="742733"/>
    <lineage>
        <taxon>Bacteria</taxon>
        <taxon>Bacillati</taxon>
        <taxon>Bacillota</taxon>
        <taxon>Clostridia</taxon>
        <taxon>Lachnospirales</taxon>
        <taxon>Lachnospiraceae</taxon>
        <taxon>Enterocloster</taxon>
    </lineage>
</organism>
<evidence type="ECO:0000256" key="1">
    <source>
        <dbReference type="SAM" id="Phobius"/>
    </source>
</evidence>
<dbReference type="PATRIC" id="fig|742733.3.peg.2340"/>
<keyword evidence="1" id="KW-1133">Transmembrane helix</keyword>
<name>G5HI65_9FIRM</name>
<dbReference type="EMBL" id="ADLJ01000015">
    <property type="protein sequence ID" value="EHE99056.1"/>
    <property type="molecule type" value="Genomic_DNA"/>
</dbReference>
<evidence type="ECO:0000313" key="3">
    <source>
        <dbReference type="Proteomes" id="UP000003763"/>
    </source>
</evidence>
<keyword evidence="1" id="KW-0812">Transmembrane</keyword>
<protein>
    <submittedName>
        <fullName evidence="2">Uncharacterized protein</fullName>
    </submittedName>
</protein>
<accession>G5HI65</accession>
<feature type="transmembrane region" description="Helical" evidence="1">
    <location>
        <begin position="12"/>
        <end position="29"/>
    </location>
</feature>
<sequence>MDLSPRCKMIIMLMYFRFLPGITVCRLFVWEGGKKNAGYAVRIKEK</sequence>
<dbReference type="Proteomes" id="UP000003763">
    <property type="component" value="Unassembled WGS sequence"/>
</dbReference>
<dbReference type="AlphaFoldDB" id="G5HI65"/>
<gene>
    <name evidence="2" type="ORF">HMPREF9469_02255</name>
</gene>
<dbReference type="HOGENOM" id="CLU_3182032_0_0_9"/>
<keyword evidence="1" id="KW-0472">Membrane</keyword>
<proteinExistence type="predicted"/>